<dbReference type="NCBIfam" id="TIGR00604">
    <property type="entry name" value="rad3"/>
    <property type="match status" value="1"/>
</dbReference>
<dbReference type="Gene3D" id="3.40.50.300">
    <property type="entry name" value="P-loop containing nucleotide triphosphate hydrolases"/>
    <property type="match status" value="3"/>
</dbReference>
<dbReference type="InterPro" id="IPR045028">
    <property type="entry name" value="DinG/Rad3-like"/>
</dbReference>
<dbReference type="SMART" id="SM00488">
    <property type="entry name" value="DEXDc2"/>
    <property type="match status" value="1"/>
</dbReference>
<evidence type="ECO:0000256" key="10">
    <source>
        <dbReference type="ARBA" id="ARBA00023014"/>
    </source>
</evidence>
<proteinExistence type="inferred from homology"/>
<organism evidence="16">
    <name type="scientific">Enterobius vermicularis</name>
    <name type="common">Human pinworm</name>
    <dbReference type="NCBI Taxonomy" id="51028"/>
    <lineage>
        <taxon>Eukaryota</taxon>
        <taxon>Metazoa</taxon>
        <taxon>Ecdysozoa</taxon>
        <taxon>Nematoda</taxon>
        <taxon>Chromadorea</taxon>
        <taxon>Rhabditida</taxon>
        <taxon>Spirurina</taxon>
        <taxon>Oxyuridomorpha</taxon>
        <taxon>Oxyuroidea</taxon>
        <taxon>Oxyuridae</taxon>
        <taxon>Enterobius</taxon>
    </lineage>
</organism>
<dbReference type="GO" id="GO:0005634">
    <property type="term" value="C:nucleus"/>
    <property type="evidence" value="ECO:0007669"/>
    <property type="project" value="UniProtKB-SubCell"/>
</dbReference>
<evidence type="ECO:0000256" key="11">
    <source>
        <dbReference type="ARBA" id="ARBA00023235"/>
    </source>
</evidence>
<comment type="subcellular location">
    <subcellularLocation>
        <location evidence="2">Nucleus</location>
    </subcellularLocation>
</comment>
<gene>
    <name evidence="14" type="ORF">EVEC_LOCUS1605</name>
</gene>
<dbReference type="GO" id="GO:0003678">
    <property type="term" value="F:DNA helicase activity"/>
    <property type="evidence" value="ECO:0007669"/>
    <property type="project" value="InterPro"/>
</dbReference>
<dbReference type="PANTHER" id="PTHR11472">
    <property type="entry name" value="DNA REPAIR DEAD HELICASE RAD3/XP-D SUBFAMILY MEMBER"/>
    <property type="match status" value="1"/>
</dbReference>
<evidence type="ECO:0000256" key="5">
    <source>
        <dbReference type="ARBA" id="ARBA00022741"/>
    </source>
</evidence>
<keyword evidence="12" id="KW-0539">Nucleus</keyword>
<dbReference type="Pfam" id="PF13307">
    <property type="entry name" value="Helicase_C_2"/>
    <property type="match status" value="1"/>
</dbReference>
<evidence type="ECO:0000256" key="7">
    <source>
        <dbReference type="ARBA" id="ARBA00022806"/>
    </source>
</evidence>
<dbReference type="InterPro" id="IPR014013">
    <property type="entry name" value="Helic_SF1/SF2_ATP-bd_DinG/Rad3"/>
</dbReference>
<dbReference type="PANTHER" id="PTHR11472:SF41">
    <property type="entry name" value="ATP-DEPENDENT DNA HELICASE DDX11-RELATED"/>
    <property type="match status" value="1"/>
</dbReference>
<keyword evidence="5" id="KW-0547">Nucleotide-binding</keyword>
<dbReference type="SUPFAM" id="SSF52540">
    <property type="entry name" value="P-loop containing nucleoside triphosphate hydrolases"/>
    <property type="match status" value="1"/>
</dbReference>
<dbReference type="Pfam" id="PF06733">
    <property type="entry name" value="DEAD_2"/>
    <property type="match status" value="1"/>
</dbReference>
<dbReference type="InterPro" id="IPR013020">
    <property type="entry name" value="Rad3/Chl1-like"/>
</dbReference>
<keyword evidence="10" id="KW-0411">Iron-sulfur</keyword>
<evidence type="ECO:0000256" key="6">
    <source>
        <dbReference type="ARBA" id="ARBA00022801"/>
    </source>
</evidence>
<keyword evidence="6" id="KW-0378">Hydrolase</keyword>
<evidence type="ECO:0000256" key="1">
    <source>
        <dbReference type="ARBA" id="ARBA00001966"/>
    </source>
</evidence>
<dbReference type="InterPro" id="IPR027417">
    <property type="entry name" value="P-loop_NTPase"/>
</dbReference>
<reference evidence="16" key="1">
    <citation type="submission" date="2017-02" db="UniProtKB">
        <authorList>
            <consortium name="WormBaseParasite"/>
        </authorList>
    </citation>
    <scope>IDENTIFICATION</scope>
</reference>
<dbReference type="GO" id="GO:0005524">
    <property type="term" value="F:ATP binding"/>
    <property type="evidence" value="ECO:0007669"/>
    <property type="project" value="UniProtKB-KW"/>
</dbReference>
<name>A0A0N4UWM2_ENTVE</name>
<evidence type="ECO:0000313" key="16">
    <source>
        <dbReference type="WBParaSite" id="EVEC_0000189701-mRNA-1"/>
    </source>
</evidence>
<accession>A0A0N4UWM2</accession>
<dbReference type="GO" id="GO:0003677">
    <property type="term" value="F:DNA binding"/>
    <property type="evidence" value="ECO:0007669"/>
    <property type="project" value="InterPro"/>
</dbReference>
<dbReference type="GO" id="GO:0034085">
    <property type="term" value="P:establishment of sister chromatid cohesion"/>
    <property type="evidence" value="ECO:0007669"/>
    <property type="project" value="TreeGrafter"/>
</dbReference>
<dbReference type="EMBL" id="UXUI01007236">
    <property type="protein sequence ID" value="VDD86462.1"/>
    <property type="molecule type" value="Genomic_DNA"/>
</dbReference>
<evidence type="ECO:0000259" key="13">
    <source>
        <dbReference type="PROSITE" id="PS51193"/>
    </source>
</evidence>
<dbReference type="InterPro" id="IPR006555">
    <property type="entry name" value="ATP-dep_Helicase_C"/>
</dbReference>
<comment type="similarity">
    <text evidence="3">Belongs to the DEAD box helicase family. DEAH subfamily. DDX11/CHL1 sub-subfamily.</text>
</comment>
<feature type="domain" description="Helicase ATP-binding" evidence="13">
    <location>
        <begin position="1"/>
        <end position="385"/>
    </location>
</feature>
<dbReference type="CDD" id="cd18788">
    <property type="entry name" value="SF2_C_XPD"/>
    <property type="match status" value="1"/>
</dbReference>
<evidence type="ECO:0000256" key="8">
    <source>
        <dbReference type="ARBA" id="ARBA00022840"/>
    </source>
</evidence>
<evidence type="ECO:0000256" key="3">
    <source>
        <dbReference type="ARBA" id="ARBA00008435"/>
    </source>
</evidence>
<keyword evidence="7" id="KW-0347">Helicase</keyword>
<dbReference type="GO" id="GO:0016818">
    <property type="term" value="F:hydrolase activity, acting on acid anhydrides, in phosphorus-containing anhydrides"/>
    <property type="evidence" value="ECO:0007669"/>
    <property type="project" value="InterPro"/>
</dbReference>
<dbReference type="GO" id="GO:0046872">
    <property type="term" value="F:metal ion binding"/>
    <property type="evidence" value="ECO:0007669"/>
    <property type="project" value="UniProtKB-KW"/>
</dbReference>
<keyword evidence="15" id="KW-1185">Reference proteome</keyword>
<keyword evidence="8" id="KW-0067">ATP-binding</keyword>
<dbReference type="InterPro" id="IPR006554">
    <property type="entry name" value="Helicase-like_DEXD_c2"/>
</dbReference>
<evidence type="ECO:0000256" key="2">
    <source>
        <dbReference type="ARBA" id="ARBA00004123"/>
    </source>
</evidence>
<dbReference type="GO" id="GO:0051536">
    <property type="term" value="F:iron-sulfur cluster binding"/>
    <property type="evidence" value="ECO:0007669"/>
    <property type="project" value="UniProtKB-KW"/>
</dbReference>
<evidence type="ECO:0000313" key="15">
    <source>
        <dbReference type="Proteomes" id="UP000274131"/>
    </source>
</evidence>
<dbReference type="WBParaSite" id="EVEC_0000189701-mRNA-1">
    <property type="protein sequence ID" value="EVEC_0000189701-mRNA-1"/>
    <property type="gene ID" value="EVEC_0000189701"/>
</dbReference>
<dbReference type="Proteomes" id="UP000274131">
    <property type="component" value="Unassembled WGS sequence"/>
</dbReference>
<protein>
    <submittedName>
        <fullName evidence="16">Helicase ATP-binding domain-containing protein</fullName>
    </submittedName>
</protein>
<evidence type="ECO:0000256" key="12">
    <source>
        <dbReference type="ARBA" id="ARBA00023242"/>
    </source>
</evidence>
<reference evidence="14 15" key="2">
    <citation type="submission" date="2018-10" db="EMBL/GenBank/DDBJ databases">
        <authorList>
            <consortium name="Pathogen Informatics"/>
        </authorList>
    </citation>
    <scope>NUCLEOTIDE SEQUENCE [LARGE SCALE GENOMIC DNA]</scope>
</reference>
<dbReference type="PROSITE" id="PS51193">
    <property type="entry name" value="HELICASE_ATP_BIND_2"/>
    <property type="match status" value="1"/>
</dbReference>
<evidence type="ECO:0000256" key="4">
    <source>
        <dbReference type="ARBA" id="ARBA00022723"/>
    </source>
</evidence>
<dbReference type="InterPro" id="IPR010614">
    <property type="entry name" value="RAD3-like_helicase_DEAD"/>
</dbReference>
<dbReference type="GO" id="GO:0006139">
    <property type="term" value="P:nucleobase-containing compound metabolic process"/>
    <property type="evidence" value="ECO:0007669"/>
    <property type="project" value="InterPro"/>
</dbReference>
<dbReference type="STRING" id="51028.A0A0N4UWM2"/>
<evidence type="ECO:0000313" key="14">
    <source>
        <dbReference type="EMBL" id="VDD86462.1"/>
    </source>
</evidence>
<keyword evidence="11" id="KW-0413">Isomerase</keyword>
<keyword evidence="4" id="KW-0479">Metal-binding</keyword>
<evidence type="ECO:0000256" key="9">
    <source>
        <dbReference type="ARBA" id="ARBA00023004"/>
    </source>
</evidence>
<sequence>MSEFSFPFPPYDIQTTLMKKIYQCIQDGKVGIFESPTGTGKSLSIICSVLTWIEEFEKLEKGRLEEECQAADKKDDNDDSSDWIDAYRRKYANRQKAQESLQKLEVIRKIEEKIQNLESDSLKRKRKFLPIQETVVDEDEVSEEESEEDFIVPDNCSSESEDEKTEELDLSCVKIFYASRTHSQLEQFSAEIRKTRFRPRVVTIGSRQLLCLNDSVKCLKSSSLINEKCDELRAKKTGIKALKSAEGAVKQKSRGGCPFYKVEAIEELGDKVLAAQASTSTDLVDTGRTLCGCPYFASRKAVPLCQLVLLPYQVLLHKQTRKAWGVSLKDNVVVIDEAHNLLQTVAAVYSSELADSSVSSAYSLLQQLSSLVMSLNCLMENFKKRNSNLNSSEINFFDILSYMAKTRLCKKLHGYFLFYKRRTLKMSQGFQKQMTGIEKILQKNGKSLTSSLSEFIKEGNNVNEGDLAKLSSPVYPVKQFIEALTTSCEDARIVFERATTNHHSSGPHTVFRFVLLNPAKELSDLITEARSLVLIGGTMEPADYLLHSLTKVCKVPKQDILRFTCTHVIDDSQIMVVSLGRSPSGSELTLNFGSRSQITVLNGVAMILLNLLRIVDNGAVVFFPSYDYMHQFETYLKSKKIYEKINEVKPIVLETKLSIAETWNNFTRKARTPKGAVLFAVVGGKLSEGINFSDELGRCVFMVGLPYPNKNDIELDAKMKYLDETLGRGSGSQMYEASCLHAVNQAVGRVIRHRDDHAAIVLIDTRFNRPAVVQI</sequence>
<dbReference type="SMART" id="SM00491">
    <property type="entry name" value="HELICc2"/>
    <property type="match status" value="1"/>
</dbReference>
<dbReference type="OrthoDB" id="267079at2759"/>
<dbReference type="AlphaFoldDB" id="A0A0N4UWM2"/>
<comment type="cofactor">
    <cofactor evidence="1">
        <name>[4Fe-4S] cluster</name>
        <dbReference type="ChEBI" id="CHEBI:49883"/>
    </cofactor>
</comment>
<keyword evidence="9" id="KW-0408">Iron</keyword>